<feature type="signal peptide" evidence="2">
    <location>
        <begin position="1"/>
        <end position="19"/>
    </location>
</feature>
<evidence type="ECO:0000259" key="3">
    <source>
        <dbReference type="PROSITE" id="PS50025"/>
    </source>
</evidence>
<proteinExistence type="predicted"/>
<reference evidence="4 5" key="1">
    <citation type="submission" date="2016-10" db="EMBL/GenBank/DDBJ databases">
        <authorList>
            <person name="de Groot N.N."/>
        </authorList>
    </citation>
    <scope>NUCLEOTIDE SEQUENCE [LARGE SCALE GENOMIC DNA]</scope>
    <source>
        <strain evidence="4 5">DSM 27078</strain>
    </source>
</reference>
<keyword evidence="1 2" id="KW-0732">Signal</keyword>
<dbReference type="InterPro" id="IPR059226">
    <property type="entry name" value="Choice_anch_Q_dom"/>
</dbReference>
<sequence>MRQQLLSLFALCASFLSFAQIPTNGLIKDYKFTNGSISSDTNTTLFAGTPTLVPTGSSRTITTDRNNESNKAIVLNGDSFLAGGTNASSVNNYSISFWVKTTTNESPKRYIFDQHNTASNPAGYSVSLKDGKIYFNGQISWNFGTNGNNSGVRQVISAPINDGQWHHVVCTVNSTSSGMMAGGLIQYTLTYTYKMYVDNVLTGTDAETDYASGPTTDPYSVRAITPTKQLVIGKSPDGTNLDYQDGLDQIRYYEICLQPAEIEQLFAEDKLLTPVFVNSAASGNNDGTSWANAYTNLQTAINATVASTNEIWVAAGTYKPNGTARTSTFTLKSNLKIYGGFNGTETTRAQRNTTLNITRLSGDISGNDNSTITATETTRQDNAYHVISLLGNIRDAYLDGFTISNGNANGPTLTSGTTSAQYYHTRGGAIYLFPYTPFDAPSIKVQNCIFEKNSGSDTGVFANYFANGISNLSFNVNIENCVVRNNYSGTNAQILINGASGYSWYGTAKLTNTLFHNNVSGTGPSCLYLSASTASGGTALGINTQITNCTFSNNTGVNGNVIRTDNGSNNYFRNSIIYGNGSVTPLNITGTGGPVINSTNICQGAQIGGQNIDPLLNTDYTLQVGSPAIDTGDNAYIPGTIVYDLGGNTRINNSIVDLGVFEYYSVLNSEDFNNTAVVSIYPNPTSDQLNIMVDENIKSIKLFSLDGKQVLETQNTVLQIQELNTGIYFLSLELENGVISNHKIIKK</sequence>
<organism evidence="4 5">
    <name type="scientific">Flavobacterium urocaniciphilum</name>
    <dbReference type="NCBI Taxonomy" id="1299341"/>
    <lineage>
        <taxon>Bacteria</taxon>
        <taxon>Pseudomonadati</taxon>
        <taxon>Bacteroidota</taxon>
        <taxon>Flavobacteriia</taxon>
        <taxon>Flavobacteriales</taxon>
        <taxon>Flavobacteriaceae</taxon>
        <taxon>Flavobacterium</taxon>
    </lineage>
</organism>
<dbReference type="NCBIfam" id="NF041518">
    <property type="entry name" value="choice_anch_Q"/>
    <property type="match status" value="1"/>
</dbReference>
<accession>A0A1H9ADR9</accession>
<dbReference type="InterPro" id="IPR013320">
    <property type="entry name" value="ConA-like_dom_sf"/>
</dbReference>
<dbReference type="Pfam" id="PF13385">
    <property type="entry name" value="Laminin_G_3"/>
    <property type="match status" value="1"/>
</dbReference>
<evidence type="ECO:0000313" key="5">
    <source>
        <dbReference type="Proteomes" id="UP000198648"/>
    </source>
</evidence>
<protein>
    <submittedName>
        <fullName evidence="4">Por secretion system C-terminal sorting domain-containing protein</fullName>
    </submittedName>
</protein>
<dbReference type="STRING" id="1299341.SAMN05444005_10295"/>
<evidence type="ECO:0000256" key="1">
    <source>
        <dbReference type="ARBA" id="ARBA00022729"/>
    </source>
</evidence>
<feature type="chain" id="PRO_5011491819" evidence="2">
    <location>
        <begin position="20"/>
        <end position="747"/>
    </location>
</feature>
<name>A0A1H9ADR9_9FLAO</name>
<dbReference type="GO" id="GO:0005975">
    <property type="term" value="P:carbohydrate metabolic process"/>
    <property type="evidence" value="ECO:0007669"/>
    <property type="project" value="UniProtKB-ARBA"/>
</dbReference>
<feature type="domain" description="Laminin G" evidence="3">
    <location>
        <begin position="70"/>
        <end position="288"/>
    </location>
</feature>
<dbReference type="Pfam" id="PF18962">
    <property type="entry name" value="Por_Secre_tail"/>
    <property type="match status" value="1"/>
</dbReference>
<dbReference type="Gene3D" id="2.160.20.10">
    <property type="entry name" value="Single-stranded right-handed beta-helix, Pectin lyase-like"/>
    <property type="match status" value="1"/>
</dbReference>
<dbReference type="SUPFAM" id="SSF51126">
    <property type="entry name" value="Pectin lyase-like"/>
    <property type="match status" value="1"/>
</dbReference>
<evidence type="ECO:0000256" key="2">
    <source>
        <dbReference type="SAM" id="SignalP"/>
    </source>
</evidence>
<keyword evidence="5" id="KW-1185">Reference proteome</keyword>
<dbReference type="GO" id="GO:0004553">
    <property type="term" value="F:hydrolase activity, hydrolyzing O-glycosyl compounds"/>
    <property type="evidence" value="ECO:0007669"/>
    <property type="project" value="UniProtKB-ARBA"/>
</dbReference>
<dbReference type="InterPro" id="IPR006626">
    <property type="entry name" value="PbH1"/>
</dbReference>
<dbReference type="InterPro" id="IPR012334">
    <property type="entry name" value="Pectin_lyas_fold"/>
</dbReference>
<dbReference type="EMBL" id="FOEI01000002">
    <property type="protein sequence ID" value="SEP74800.1"/>
    <property type="molecule type" value="Genomic_DNA"/>
</dbReference>
<dbReference type="InterPro" id="IPR026444">
    <property type="entry name" value="Secre_tail"/>
</dbReference>
<dbReference type="PROSITE" id="PS50025">
    <property type="entry name" value="LAM_G_DOMAIN"/>
    <property type="match status" value="1"/>
</dbReference>
<dbReference type="Gene3D" id="2.60.120.200">
    <property type="match status" value="1"/>
</dbReference>
<evidence type="ECO:0000313" key="4">
    <source>
        <dbReference type="EMBL" id="SEP74800.1"/>
    </source>
</evidence>
<gene>
    <name evidence="4" type="ORF">SAMN05444005_10295</name>
</gene>
<dbReference type="InterPro" id="IPR011050">
    <property type="entry name" value="Pectin_lyase_fold/virulence"/>
</dbReference>
<dbReference type="AlphaFoldDB" id="A0A1H9ADR9"/>
<dbReference type="SMART" id="SM00710">
    <property type="entry name" value="PbH1"/>
    <property type="match status" value="5"/>
</dbReference>
<dbReference type="RefSeq" id="WP_091465866.1">
    <property type="nucleotide sequence ID" value="NZ_FOEI01000002.1"/>
</dbReference>
<dbReference type="OrthoDB" id="8901262at2"/>
<dbReference type="Proteomes" id="UP000198648">
    <property type="component" value="Unassembled WGS sequence"/>
</dbReference>
<dbReference type="InterPro" id="IPR001791">
    <property type="entry name" value="Laminin_G"/>
</dbReference>
<dbReference type="SUPFAM" id="SSF49899">
    <property type="entry name" value="Concanavalin A-like lectins/glucanases"/>
    <property type="match status" value="1"/>
</dbReference>
<dbReference type="NCBIfam" id="TIGR04183">
    <property type="entry name" value="Por_Secre_tail"/>
    <property type="match status" value="1"/>
</dbReference>